<dbReference type="PROSITE" id="PS50110">
    <property type="entry name" value="RESPONSE_REGULATORY"/>
    <property type="match status" value="1"/>
</dbReference>
<dbReference type="PANTHER" id="PTHR37299">
    <property type="entry name" value="TRANSCRIPTIONAL REGULATOR-RELATED"/>
    <property type="match status" value="1"/>
</dbReference>
<proteinExistence type="predicted"/>
<gene>
    <name evidence="5" type="ORF">EOE67_15535</name>
</gene>
<keyword evidence="1" id="KW-0902">Two-component regulatory system</keyword>
<dbReference type="GO" id="GO:0000156">
    <property type="term" value="F:phosphorelay response regulator activity"/>
    <property type="evidence" value="ECO:0007669"/>
    <property type="project" value="InterPro"/>
</dbReference>
<dbReference type="PROSITE" id="PS50930">
    <property type="entry name" value="HTH_LYTTR"/>
    <property type="match status" value="1"/>
</dbReference>
<feature type="domain" description="Response regulatory" evidence="3">
    <location>
        <begin position="1"/>
        <end position="110"/>
    </location>
</feature>
<comment type="caution">
    <text evidence="5">The sequence shown here is derived from an EMBL/GenBank/DDBJ whole genome shotgun (WGS) entry which is preliminary data.</text>
</comment>
<protein>
    <submittedName>
        <fullName evidence="5">Response regulator transcription factor</fullName>
    </submittedName>
</protein>
<dbReference type="OrthoDB" id="236568at2"/>
<evidence type="ECO:0000313" key="6">
    <source>
        <dbReference type="Proteomes" id="UP000283077"/>
    </source>
</evidence>
<dbReference type="SMART" id="SM00448">
    <property type="entry name" value="REC"/>
    <property type="match status" value="1"/>
</dbReference>
<accession>A0A437QJ05</accession>
<evidence type="ECO:0000259" key="3">
    <source>
        <dbReference type="PROSITE" id="PS50110"/>
    </source>
</evidence>
<organism evidence="5 6">
    <name type="scientific">Rheinheimera riviphila</name>
    <dbReference type="NCBI Taxonomy" id="1834037"/>
    <lineage>
        <taxon>Bacteria</taxon>
        <taxon>Pseudomonadati</taxon>
        <taxon>Pseudomonadota</taxon>
        <taxon>Gammaproteobacteria</taxon>
        <taxon>Chromatiales</taxon>
        <taxon>Chromatiaceae</taxon>
        <taxon>Rheinheimera</taxon>
    </lineage>
</organism>
<dbReference type="InterPro" id="IPR001789">
    <property type="entry name" value="Sig_transdc_resp-reg_receiver"/>
</dbReference>
<reference evidence="5 6" key="1">
    <citation type="submission" date="2019-01" db="EMBL/GenBank/DDBJ databases">
        <authorList>
            <person name="Chen W.-M."/>
        </authorList>
    </citation>
    <scope>NUCLEOTIDE SEQUENCE [LARGE SCALE GENOMIC DNA]</scope>
    <source>
        <strain evidence="5 6">KYPC3</strain>
    </source>
</reference>
<keyword evidence="6" id="KW-1185">Reference proteome</keyword>
<dbReference type="Proteomes" id="UP000283077">
    <property type="component" value="Unassembled WGS sequence"/>
</dbReference>
<dbReference type="InterPro" id="IPR046947">
    <property type="entry name" value="LytR-like"/>
</dbReference>
<feature type="domain" description="HTH LytTR-type" evidence="4">
    <location>
        <begin position="138"/>
        <end position="242"/>
    </location>
</feature>
<evidence type="ECO:0000256" key="1">
    <source>
        <dbReference type="ARBA" id="ARBA00023012"/>
    </source>
</evidence>
<feature type="modified residue" description="4-aspartylphosphate" evidence="2">
    <location>
        <position position="50"/>
    </location>
</feature>
<evidence type="ECO:0000259" key="4">
    <source>
        <dbReference type="PROSITE" id="PS50930"/>
    </source>
</evidence>
<dbReference type="AlphaFoldDB" id="A0A437QJ05"/>
<dbReference type="InterPro" id="IPR011006">
    <property type="entry name" value="CheY-like_superfamily"/>
</dbReference>
<dbReference type="InterPro" id="IPR007492">
    <property type="entry name" value="LytTR_DNA-bd_dom"/>
</dbReference>
<dbReference type="Pfam" id="PF04397">
    <property type="entry name" value="LytTR"/>
    <property type="match status" value="1"/>
</dbReference>
<dbReference type="EMBL" id="SACS01000018">
    <property type="protein sequence ID" value="RVU34473.1"/>
    <property type="molecule type" value="Genomic_DNA"/>
</dbReference>
<evidence type="ECO:0000313" key="5">
    <source>
        <dbReference type="EMBL" id="RVU34473.1"/>
    </source>
</evidence>
<dbReference type="GO" id="GO:0003677">
    <property type="term" value="F:DNA binding"/>
    <property type="evidence" value="ECO:0007669"/>
    <property type="project" value="InterPro"/>
</dbReference>
<name>A0A437QJ05_9GAMM</name>
<sequence length="242" mass="26792">MIVEDSRLARLELKEQLKAHPQLELVAEASDVEMALTLVKQHHPELLLLDIDLCGATAFDLLAQLETVPKIIFTTAYAEHALTAFNYPTVDYLLKPVTAERLATALAKLPPVLQSETSAAEEPASDSNERPLDSNSNFFVKDGERCFLLKVADVRWFEAIGNYSKVHAGPQAPMVYRSLNSIEQRLQPGLFFRVNRHQLVNLTAISSVEPSISGGLVLMLSCGTEVEVSRRQSAVLRQQLAL</sequence>
<dbReference type="SUPFAM" id="SSF52172">
    <property type="entry name" value="CheY-like"/>
    <property type="match status" value="1"/>
</dbReference>
<dbReference type="PANTHER" id="PTHR37299:SF1">
    <property type="entry name" value="STAGE 0 SPORULATION PROTEIN A HOMOLOG"/>
    <property type="match status" value="1"/>
</dbReference>
<dbReference type="Gene3D" id="2.40.50.1020">
    <property type="entry name" value="LytTr DNA-binding domain"/>
    <property type="match status" value="1"/>
</dbReference>
<dbReference type="Pfam" id="PF00072">
    <property type="entry name" value="Response_reg"/>
    <property type="match status" value="1"/>
</dbReference>
<dbReference type="Gene3D" id="3.40.50.2300">
    <property type="match status" value="1"/>
</dbReference>
<evidence type="ECO:0000256" key="2">
    <source>
        <dbReference type="PROSITE-ProRule" id="PRU00169"/>
    </source>
</evidence>
<keyword evidence="2" id="KW-0597">Phosphoprotein</keyword>
<dbReference type="SMART" id="SM00850">
    <property type="entry name" value="LytTR"/>
    <property type="match status" value="1"/>
</dbReference>